<dbReference type="InterPro" id="IPR036097">
    <property type="entry name" value="HisK_dim/P_sf"/>
</dbReference>
<dbReference type="PROSITE" id="PS50110">
    <property type="entry name" value="RESPONSE_REGULATORY"/>
    <property type="match status" value="1"/>
</dbReference>
<evidence type="ECO:0000256" key="1">
    <source>
        <dbReference type="ARBA" id="ARBA00000085"/>
    </source>
</evidence>
<evidence type="ECO:0000256" key="7">
    <source>
        <dbReference type="ARBA" id="ARBA00022840"/>
    </source>
</evidence>
<evidence type="ECO:0000256" key="5">
    <source>
        <dbReference type="ARBA" id="ARBA00022741"/>
    </source>
</evidence>
<dbReference type="Gene3D" id="3.40.50.2300">
    <property type="match status" value="1"/>
</dbReference>
<accession>A0A936EZD0</accession>
<dbReference type="CDD" id="cd00082">
    <property type="entry name" value="HisKA"/>
    <property type="match status" value="1"/>
</dbReference>
<feature type="domain" description="Histidine kinase" evidence="10">
    <location>
        <begin position="846"/>
        <end position="1055"/>
    </location>
</feature>
<proteinExistence type="predicted"/>
<dbReference type="InterPro" id="IPR000014">
    <property type="entry name" value="PAS"/>
</dbReference>
<dbReference type="InterPro" id="IPR035965">
    <property type="entry name" value="PAS-like_dom_sf"/>
</dbReference>
<comment type="caution">
    <text evidence="14">The sequence shown here is derived from an EMBL/GenBank/DDBJ whole genome shotgun (WGS) entry which is preliminary data.</text>
</comment>
<feature type="domain" description="PAS" evidence="12">
    <location>
        <begin position="579"/>
        <end position="648"/>
    </location>
</feature>
<dbReference type="EC" id="2.7.13.3" evidence="2"/>
<dbReference type="Gene3D" id="3.30.450.20">
    <property type="entry name" value="PAS domain"/>
    <property type="match status" value="6"/>
</dbReference>
<dbReference type="SMART" id="SM00086">
    <property type="entry name" value="PAC"/>
    <property type="match status" value="4"/>
</dbReference>
<dbReference type="SUPFAM" id="SSF52172">
    <property type="entry name" value="CheY-like"/>
    <property type="match status" value="1"/>
</dbReference>
<evidence type="ECO:0000259" key="13">
    <source>
        <dbReference type="PROSITE" id="PS50113"/>
    </source>
</evidence>
<dbReference type="SMART" id="SM00091">
    <property type="entry name" value="PAS"/>
    <property type="match status" value="3"/>
</dbReference>
<feature type="domain" description="PAC" evidence="13">
    <location>
        <begin position="775"/>
        <end position="826"/>
    </location>
</feature>
<feature type="modified residue" description="4-aspartylphosphate" evidence="9">
    <location>
        <position position="1125"/>
    </location>
</feature>
<reference evidence="14 15" key="1">
    <citation type="submission" date="2020-10" db="EMBL/GenBank/DDBJ databases">
        <title>Connecting structure to function with the recovery of over 1000 high-quality activated sludge metagenome-assembled genomes encoding full-length rRNA genes using long-read sequencing.</title>
        <authorList>
            <person name="Singleton C.M."/>
            <person name="Petriglieri F."/>
            <person name="Kristensen J.M."/>
            <person name="Kirkegaard R.H."/>
            <person name="Michaelsen T.Y."/>
            <person name="Andersen M.H."/>
            <person name="Karst S.M."/>
            <person name="Dueholm M.S."/>
            <person name="Nielsen P.H."/>
            <person name="Albertsen M."/>
        </authorList>
    </citation>
    <scope>NUCLEOTIDE SEQUENCE [LARGE SCALE GENOMIC DNA]</scope>
    <source>
        <strain evidence="14">OdNE_18-Q3-R46-58_MAXAC.008</strain>
    </source>
</reference>
<evidence type="ECO:0000256" key="2">
    <source>
        <dbReference type="ARBA" id="ARBA00012438"/>
    </source>
</evidence>
<dbReference type="Pfam" id="PF08448">
    <property type="entry name" value="PAS_4"/>
    <property type="match status" value="1"/>
</dbReference>
<dbReference type="PROSITE" id="PS50112">
    <property type="entry name" value="PAS"/>
    <property type="match status" value="3"/>
</dbReference>
<evidence type="ECO:0000256" key="9">
    <source>
        <dbReference type="PROSITE-ProRule" id="PRU00169"/>
    </source>
</evidence>
<evidence type="ECO:0000259" key="11">
    <source>
        <dbReference type="PROSITE" id="PS50110"/>
    </source>
</evidence>
<keyword evidence="4" id="KW-0808">Transferase</keyword>
<evidence type="ECO:0000259" key="12">
    <source>
        <dbReference type="PROSITE" id="PS50112"/>
    </source>
</evidence>
<dbReference type="CDD" id="cd12915">
    <property type="entry name" value="PDC2_DGC_like"/>
    <property type="match status" value="1"/>
</dbReference>
<dbReference type="InterPro" id="IPR000700">
    <property type="entry name" value="PAS-assoc_C"/>
</dbReference>
<feature type="domain" description="PAC" evidence="13">
    <location>
        <begin position="403"/>
        <end position="454"/>
    </location>
</feature>
<dbReference type="CDD" id="cd18773">
    <property type="entry name" value="PDC1_HK_sensor"/>
    <property type="match status" value="1"/>
</dbReference>
<dbReference type="GO" id="GO:0005524">
    <property type="term" value="F:ATP binding"/>
    <property type="evidence" value="ECO:0007669"/>
    <property type="project" value="UniProtKB-KW"/>
</dbReference>
<organism evidence="14 15">
    <name type="scientific">Candidatus Geothrix odensensis</name>
    <dbReference type="NCBI Taxonomy" id="2954440"/>
    <lineage>
        <taxon>Bacteria</taxon>
        <taxon>Pseudomonadati</taxon>
        <taxon>Acidobacteriota</taxon>
        <taxon>Holophagae</taxon>
        <taxon>Holophagales</taxon>
        <taxon>Holophagaceae</taxon>
        <taxon>Geothrix</taxon>
    </lineage>
</organism>
<keyword evidence="8" id="KW-0902">Two-component regulatory system</keyword>
<dbReference type="InterPro" id="IPR013655">
    <property type="entry name" value="PAS_fold_3"/>
</dbReference>
<keyword evidence="5" id="KW-0547">Nucleotide-binding</keyword>
<sequence length="1193" mass="131021">MSIRRTFPFALLLFAAVLGLSLALAFLGGRSIQASRAHAVQLAEQQTRNLAEAMDLGISGTVRRIDHALQTVEAELERELARGTLNRPDLQHLIGSQEKLLPEAVAIRVTDAEGRVIINNPSRDPSAHFRDRPFWIPLRDQAEPRLFITKPVMGIFTGKWVVIAGRRYNRPNGQFAGVVVAPVFLEHLHQAIAGFDLGSGGTLTLRDRDGGFMVRHPEQVKGQRLAVGSLDISTELQSILQSGVSQQTYVAVAPFDRTRRTLTFRRIQDAPMIVVAGLAEDDYLAQWRQERWKTLGWLGFSLLVLWGGGLVLWRLWRGRERSAHALATSEAAFRSLAENSADYIMRYDRQHRHTYMNPAGLKVSGLAAGELIGKTHHEAGFPEDLCLLWEQGIEQVFQTGKPTQLDFEWTGVEGPVSLNLLLAPELDDEGQVLSVLGVSRDVSALRRTEALLKQVTAMVPGVVYQYRLYPDGRSCFPYASAGIAEIYEVTPEEVREDATPVFGRIHPEDLADTAQAIYHSARTLDLFHWEFRVVLPAQGLRWRACDARPERLPDGGTLWHGIITDITERKATQEALKLSEERFALAFHASPDAIAISRLSDGTYLLVNEGLLRLLGRAQVEVIGRSSVDLGIWVDPQDRERWAEALRRHGKVDNLEATFRRADGEEVSCLVSSRSITWDGELMQLSIARDISDLKRMEAQLQVSELEYRLLFERSLDAIIFTDPEGPILDANPAACQMFGRTVEEIKAVGRNGIIDANDPRLPAAMDERARTGKWVGELNFLRRDGTPFPCEISSVLFKDKQGCPKAGVIIRDISLRKQAEDLQQKLNAELQQSQKLDSLGSLAGGVAHDMNNILGAIQAVIETLKLKHAGDPALTASLQVIDKASIRGKSLVGGLTKFARKDLQEPEVLDLNALVRDEVELLRRTTLQKFALEMDLEEPLGLVSGERGALASTLMNFCVNAMDAMPTGGTLTIRTRNLPDARVELAVEDTGTGMPPEVLARAMDPFFTTKGIGKGTGLGLSMAYATAKTHRGTLSLDSVEGRGTTVRLCLPVVAGRSRLAAPVQKGALAGGSMRVLLVDDDDLIRAAVPSMIEALGHEVVTAEGGAEALALLHGGEQVDLIILDLNMPGMNGMETHGHLRQGWPRLPILLATGHLDAATSELLQADPWAASISKPYSLDELSQKLLALKGQV</sequence>
<dbReference type="PANTHER" id="PTHR43065:SF46">
    <property type="entry name" value="C4-DICARBOXYLATE TRANSPORT SENSOR PROTEIN DCTB"/>
    <property type="match status" value="1"/>
</dbReference>
<evidence type="ECO:0000256" key="4">
    <source>
        <dbReference type="ARBA" id="ARBA00022679"/>
    </source>
</evidence>
<dbReference type="InterPro" id="IPR036890">
    <property type="entry name" value="HATPase_C_sf"/>
</dbReference>
<gene>
    <name evidence="14" type="ORF">IPN91_00880</name>
</gene>
<dbReference type="NCBIfam" id="TIGR00229">
    <property type="entry name" value="sensory_box"/>
    <property type="match status" value="3"/>
</dbReference>
<dbReference type="Pfam" id="PF08447">
    <property type="entry name" value="PAS_3"/>
    <property type="match status" value="1"/>
</dbReference>
<dbReference type="EMBL" id="JADKCH010000001">
    <property type="protein sequence ID" value="MBK8571199.1"/>
    <property type="molecule type" value="Genomic_DNA"/>
</dbReference>
<dbReference type="InterPro" id="IPR001789">
    <property type="entry name" value="Sig_transdc_resp-reg_receiver"/>
</dbReference>
<dbReference type="InterPro" id="IPR001610">
    <property type="entry name" value="PAC"/>
</dbReference>
<evidence type="ECO:0000313" key="14">
    <source>
        <dbReference type="EMBL" id="MBK8571199.1"/>
    </source>
</evidence>
<keyword evidence="6" id="KW-0418">Kinase</keyword>
<dbReference type="Pfam" id="PF02518">
    <property type="entry name" value="HATPase_c"/>
    <property type="match status" value="1"/>
</dbReference>
<dbReference type="Proteomes" id="UP000709959">
    <property type="component" value="Unassembled WGS sequence"/>
</dbReference>
<dbReference type="PROSITE" id="PS50113">
    <property type="entry name" value="PAC"/>
    <property type="match status" value="2"/>
</dbReference>
<feature type="domain" description="PAS" evidence="12">
    <location>
        <begin position="704"/>
        <end position="746"/>
    </location>
</feature>
<evidence type="ECO:0000259" key="10">
    <source>
        <dbReference type="PROSITE" id="PS50109"/>
    </source>
</evidence>
<dbReference type="SUPFAM" id="SSF55874">
    <property type="entry name" value="ATPase domain of HSP90 chaperone/DNA topoisomerase II/histidine kinase"/>
    <property type="match status" value="1"/>
</dbReference>
<keyword evidence="3 9" id="KW-0597">Phosphoprotein</keyword>
<dbReference type="Pfam" id="PF13426">
    <property type="entry name" value="PAS_9"/>
    <property type="match status" value="2"/>
</dbReference>
<dbReference type="SMART" id="SM00387">
    <property type="entry name" value="HATPase_c"/>
    <property type="match status" value="1"/>
</dbReference>
<evidence type="ECO:0000256" key="8">
    <source>
        <dbReference type="ARBA" id="ARBA00023012"/>
    </source>
</evidence>
<dbReference type="AlphaFoldDB" id="A0A936EZD0"/>
<dbReference type="SUPFAM" id="SSF55785">
    <property type="entry name" value="PYP-like sensor domain (PAS domain)"/>
    <property type="match status" value="4"/>
</dbReference>
<dbReference type="PROSITE" id="PS50109">
    <property type="entry name" value="HIS_KIN"/>
    <property type="match status" value="1"/>
</dbReference>
<dbReference type="PRINTS" id="PR00344">
    <property type="entry name" value="BCTRLSENSOR"/>
</dbReference>
<dbReference type="InterPro" id="IPR011006">
    <property type="entry name" value="CheY-like_superfamily"/>
</dbReference>
<dbReference type="SMART" id="SM00388">
    <property type="entry name" value="HisKA"/>
    <property type="match status" value="1"/>
</dbReference>
<feature type="domain" description="PAS" evidence="12">
    <location>
        <begin position="329"/>
        <end position="400"/>
    </location>
</feature>
<name>A0A936EZD0_9BACT</name>
<comment type="catalytic activity">
    <reaction evidence="1">
        <text>ATP + protein L-histidine = ADP + protein N-phospho-L-histidine.</text>
        <dbReference type="EC" id="2.7.13.3"/>
    </reaction>
</comment>
<dbReference type="Gene3D" id="1.10.287.130">
    <property type="match status" value="1"/>
</dbReference>
<dbReference type="CDD" id="cd00130">
    <property type="entry name" value="PAS"/>
    <property type="match status" value="4"/>
</dbReference>
<dbReference type="InterPro" id="IPR003661">
    <property type="entry name" value="HisK_dim/P_dom"/>
</dbReference>
<dbReference type="SUPFAM" id="SSF47384">
    <property type="entry name" value="Homodimeric domain of signal transducing histidine kinase"/>
    <property type="match status" value="1"/>
</dbReference>
<keyword evidence="7" id="KW-0067">ATP-binding</keyword>
<evidence type="ECO:0000313" key="15">
    <source>
        <dbReference type="Proteomes" id="UP000709959"/>
    </source>
</evidence>
<dbReference type="Pfam" id="PF00072">
    <property type="entry name" value="Response_reg"/>
    <property type="match status" value="1"/>
</dbReference>
<dbReference type="InterPro" id="IPR003594">
    <property type="entry name" value="HATPase_dom"/>
</dbReference>
<dbReference type="Gene3D" id="3.30.565.10">
    <property type="entry name" value="Histidine kinase-like ATPase, C-terminal domain"/>
    <property type="match status" value="1"/>
</dbReference>
<dbReference type="InterPro" id="IPR005467">
    <property type="entry name" value="His_kinase_dom"/>
</dbReference>
<dbReference type="InterPro" id="IPR013656">
    <property type="entry name" value="PAS_4"/>
</dbReference>
<feature type="domain" description="Response regulatory" evidence="11">
    <location>
        <begin position="1075"/>
        <end position="1190"/>
    </location>
</feature>
<protein>
    <recommendedName>
        <fullName evidence="2">histidine kinase</fullName>
        <ecNumber evidence="2">2.7.13.3</ecNumber>
    </recommendedName>
</protein>
<dbReference type="SMART" id="SM00448">
    <property type="entry name" value="REC"/>
    <property type="match status" value="1"/>
</dbReference>
<dbReference type="PANTHER" id="PTHR43065">
    <property type="entry name" value="SENSOR HISTIDINE KINASE"/>
    <property type="match status" value="1"/>
</dbReference>
<evidence type="ECO:0000256" key="3">
    <source>
        <dbReference type="ARBA" id="ARBA00022553"/>
    </source>
</evidence>
<dbReference type="GO" id="GO:0000155">
    <property type="term" value="F:phosphorelay sensor kinase activity"/>
    <property type="evidence" value="ECO:0007669"/>
    <property type="project" value="InterPro"/>
</dbReference>
<dbReference type="InterPro" id="IPR004358">
    <property type="entry name" value="Sig_transdc_His_kin-like_C"/>
</dbReference>
<evidence type="ECO:0000256" key="6">
    <source>
        <dbReference type="ARBA" id="ARBA00022777"/>
    </source>
</evidence>